<dbReference type="Pfam" id="PF11883">
    <property type="entry name" value="DUF3403"/>
    <property type="match status" value="1"/>
</dbReference>
<dbReference type="PROSITE" id="PS50011">
    <property type="entry name" value="PROTEIN_KINASE_DOM"/>
    <property type="match status" value="2"/>
</dbReference>
<feature type="domain" description="Protein kinase" evidence="20">
    <location>
        <begin position="522"/>
        <end position="825"/>
    </location>
</feature>
<dbReference type="EMBL" id="VEPZ02000876">
    <property type="protein sequence ID" value="KAE8713587.1"/>
    <property type="molecule type" value="Genomic_DNA"/>
</dbReference>
<keyword evidence="9" id="KW-0418">Kinase</keyword>
<keyword evidence="13" id="KW-1015">Disulfide bond</keyword>
<dbReference type="Gene3D" id="3.30.200.20">
    <property type="entry name" value="Phosphorylase Kinase, domain 1"/>
    <property type="match status" value="2"/>
</dbReference>
<dbReference type="FunFam" id="2.90.10.10:FF:000001">
    <property type="entry name" value="G-type lectin S-receptor-like serine/threonine-protein kinase"/>
    <property type="match status" value="2"/>
</dbReference>
<sequence length="1724" mass="197388">MRMRTEETKARKGEKMMEPYPQHGHLRGSKNGRRKRPERGADYCLFSGSYRASAADTLAPTQFIRNGSTLVSSGQTFELGFFSPGESNKYYLGIWYKRLPDTVVWVGNRENPVIDSHAFLNISSTGNLFIFDGQNTTIWSTNSSRSAKNPIAQLLDSGNFVVKDEDTYEDTESYLWESFDFPSDTQLAGMKIGRNFKTGINRYLTARKGVNDLSPGDFTFGLGNDSLQFVVREGTKKRLRIGPWNGIKYSGRPSQIIPIFNQVSVYNAEEAYNRFEVTDKSIISRLTVNESGLVQRLVLYENTSEWTVMFTLQNDLCDDYAHCGPNGICKINQLPICECLEGFVPRLERMWQVLNWTGGCVRRTPLDCQERGGFLKIKNVKLPDLLQFKLDERMNLKDCRVECLKNCSCTAYANLNYNGSGCLMWFGNLIDIREYIEEQSEQGIYIRVPASEIRTGDSIWKSRRIVIIVASSMLFGLLALVLMCWYMIRKCRRKIKESQANKEDLELPLFDFVTIASATNNFSDSNKIGTGGFGLVYKGELFKGQEIAVKRLSRNSQQGVEQFMNEVAMISKLQHRNLVRLLGCCIKRDERMLIYEFMSNRSLNYFIFGLFFLPRFQNLYSFDMKLNSKENKNFADETRRKLLTWPKRFEIIMGISRGLLYLHQDSRLRIIHRDLKASNVLLDNELNPKISDFGIAKMFGGDQVEAKTNRVIGTYGYMSPEYAIDGKFSVKSDVFSLGVLLLEIMSGKKNRGFNHPDHYHNLLGHAWLLWNDEKALELMDRCLEDSCVEAQVVRCIQVGLLCVQKHGEDRPTMSYVVRMLDNEEITSTLPPPKEPGFYVERSSADTSAVGLHMEPSTENAVTLTLEEEKEAKPLGRRRWSHTHKTATLGVQRTAAENLRHMHEIFPFFYFLMWTLALIFFQYCLFSGSYYASAAYILAPTQSIRNGSTLVSSGQTFELGFFSPSESNKYYLGIWYKRLPDTVVWVGNRENPVIDSHAFLNISSTGNLFIFDGQNTTIWSTNSSRSAKNPIAQLLDSGNFVVRDEDTDEDTESYLWESFDFPSDTQLSGMKIGRNFKTGINRYLTARKGVNDPSPGDITYGLDNDSPQFVVREGTKKRFRIGPWNGIKYSGRPSQISPIIYHVSVYNTEEAYNMFEVTDKSIISRLTVNESGLVQRLVLYENTTEWTVMYTLQNDLCDDYAHCGPNGICKINQLPICECLEGFVPRLERKWQVLNWTGGCVRRTPLDCQEREGFLKIKNVKLPDLLQFKLDERMNLKDCRVECLKNCSCTAYANLNYNGSGCLMWFGNLIDIREYIEEQSEQAIYIRVPASEISKWIFGDSIWKSRRIVIIVASSMLFGLLALVSMCWYMIRKCRRKIKESQANKEDLELPLFDFVTIASATNNFSDSNKIGTGGFGLVYKGELFKGQEIAVKRLSRNSQQGVEQFMNEVAMISKLQHRNLVRLLGCCIKRDERMLIYEFMSNRSLNYFIFDETRRKLLTWPKRFEIIMGISRGLLYLHQDSRLRIIHRDLKASNVLLDNELNPKISDFGIAKMFGGDQVEAKTNRVIGTYGYMSPEYAIDGKFSVKSDVFSLGVLLLEIMSGKKNRGFNHPDHYHNLLGHAWLLWNNEKTLELMDRCLEDSCVEAQVVRCIQVGLLCVQKHREDRPTMSYVVRMLDNEEITSTLPPPKEPGFYVERSSADTSAVGLHMEPSTENAVTLTLEEGR</sequence>
<dbReference type="PROSITE" id="PS00107">
    <property type="entry name" value="PROTEIN_KINASE_ATP"/>
    <property type="match status" value="2"/>
</dbReference>
<dbReference type="InterPro" id="IPR017441">
    <property type="entry name" value="Protein_kinase_ATP_BS"/>
</dbReference>
<evidence type="ECO:0000256" key="8">
    <source>
        <dbReference type="ARBA" id="ARBA00022741"/>
    </source>
</evidence>
<dbReference type="PROSITE" id="PS00108">
    <property type="entry name" value="PROTEIN_KINASE_ST"/>
    <property type="match status" value="2"/>
</dbReference>
<dbReference type="InterPro" id="IPR003609">
    <property type="entry name" value="Pan_app"/>
</dbReference>
<dbReference type="SMART" id="SM00473">
    <property type="entry name" value="PAN_AP"/>
    <property type="match status" value="2"/>
</dbReference>
<keyword evidence="3" id="KW-1003">Cell membrane</keyword>
<keyword evidence="12 19" id="KW-0472">Membrane</keyword>
<feature type="transmembrane region" description="Helical" evidence="19">
    <location>
        <begin position="1347"/>
        <end position="1370"/>
    </location>
</feature>
<name>A0A6A3BBZ2_HIBSY</name>
<dbReference type="SMART" id="SM00220">
    <property type="entry name" value="S_TKc"/>
    <property type="match status" value="2"/>
</dbReference>
<dbReference type="GO" id="GO:0005524">
    <property type="term" value="F:ATP binding"/>
    <property type="evidence" value="ECO:0007669"/>
    <property type="project" value="UniProtKB-UniRule"/>
</dbReference>
<dbReference type="SUPFAM" id="SSF56112">
    <property type="entry name" value="Protein kinase-like (PK-like)"/>
    <property type="match status" value="2"/>
</dbReference>
<feature type="binding site" evidence="17">
    <location>
        <position position="550"/>
    </location>
    <ligand>
        <name>ATP</name>
        <dbReference type="ChEBI" id="CHEBI:30616"/>
    </ligand>
</feature>
<evidence type="ECO:0000256" key="3">
    <source>
        <dbReference type="ARBA" id="ARBA00022475"/>
    </source>
</evidence>
<dbReference type="InterPro" id="IPR000719">
    <property type="entry name" value="Prot_kinase_dom"/>
</dbReference>
<evidence type="ECO:0000256" key="14">
    <source>
        <dbReference type="ARBA" id="ARBA00023180"/>
    </source>
</evidence>
<dbReference type="PROSITE" id="PS50927">
    <property type="entry name" value="BULB_LECTIN"/>
    <property type="match status" value="2"/>
</dbReference>
<dbReference type="GO" id="GO:0004674">
    <property type="term" value="F:protein serine/threonine kinase activity"/>
    <property type="evidence" value="ECO:0007669"/>
    <property type="project" value="UniProtKB-KW"/>
</dbReference>
<dbReference type="InterPro" id="IPR036426">
    <property type="entry name" value="Bulb-type_lectin_dom_sf"/>
</dbReference>
<comment type="subcellular location">
    <subcellularLocation>
        <location evidence="1">Cell membrane</location>
        <topology evidence="1">Single-pass type I membrane protein</topology>
    </subcellularLocation>
</comment>
<dbReference type="Pfam" id="PF00954">
    <property type="entry name" value="S_locus_glycop"/>
    <property type="match status" value="2"/>
</dbReference>
<dbReference type="EC" id="2.7.11.1" evidence="2"/>
<evidence type="ECO:0000256" key="19">
    <source>
        <dbReference type="SAM" id="Phobius"/>
    </source>
</evidence>
<keyword evidence="10 17" id="KW-0067">ATP-binding</keyword>
<keyword evidence="8 17" id="KW-0547">Nucleotide-binding</keyword>
<dbReference type="CDD" id="cd01098">
    <property type="entry name" value="PAN_AP_plant"/>
    <property type="match status" value="2"/>
</dbReference>
<organism evidence="23 24">
    <name type="scientific">Hibiscus syriacus</name>
    <name type="common">Rose of Sharon</name>
    <dbReference type="NCBI Taxonomy" id="106335"/>
    <lineage>
        <taxon>Eukaryota</taxon>
        <taxon>Viridiplantae</taxon>
        <taxon>Streptophyta</taxon>
        <taxon>Embryophyta</taxon>
        <taxon>Tracheophyta</taxon>
        <taxon>Spermatophyta</taxon>
        <taxon>Magnoliopsida</taxon>
        <taxon>eudicotyledons</taxon>
        <taxon>Gunneridae</taxon>
        <taxon>Pentapetalae</taxon>
        <taxon>rosids</taxon>
        <taxon>malvids</taxon>
        <taxon>Malvales</taxon>
        <taxon>Malvaceae</taxon>
        <taxon>Malvoideae</taxon>
        <taxon>Hibiscus</taxon>
    </lineage>
</organism>
<feature type="domain" description="Apple" evidence="22">
    <location>
        <begin position="1247"/>
        <end position="1328"/>
    </location>
</feature>
<evidence type="ECO:0000256" key="16">
    <source>
        <dbReference type="ARBA" id="ARBA00048679"/>
    </source>
</evidence>
<dbReference type="InterPro" id="IPR021820">
    <property type="entry name" value="S-locus_recpt_kinase_C"/>
</dbReference>
<evidence type="ECO:0000259" key="21">
    <source>
        <dbReference type="PROSITE" id="PS50927"/>
    </source>
</evidence>
<dbReference type="Gene3D" id="1.10.510.10">
    <property type="entry name" value="Transferase(Phosphotransferase) domain 1"/>
    <property type="match status" value="2"/>
</dbReference>
<dbReference type="InterPro" id="IPR011009">
    <property type="entry name" value="Kinase-like_dom_sf"/>
</dbReference>
<reference evidence="23" key="1">
    <citation type="submission" date="2019-09" db="EMBL/GenBank/DDBJ databases">
        <title>Draft genome information of white flower Hibiscus syriacus.</title>
        <authorList>
            <person name="Kim Y.-M."/>
        </authorList>
    </citation>
    <scope>NUCLEOTIDE SEQUENCE [LARGE SCALE GENOMIC DNA]</scope>
    <source>
        <strain evidence="23">YM2019G1</strain>
    </source>
</reference>
<evidence type="ECO:0000256" key="6">
    <source>
        <dbReference type="ARBA" id="ARBA00022692"/>
    </source>
</evidence>
<dbReference type="SMART" id="SM00108">
    <property type="entry name" value="B_lectin"/>
    <property type="match status" value="2"/>
</dbReference>
<keyword evidence="6 19" id="KW-0812">Transmembrane</keyword>
<feature type="domain" description="Bulb-type lectin" evidence="21">
    <location>
        <begin position="934"/>
        <end position="1054"/>
    </location>
</feature>
<keyword evidence="4" id="KW-0723">Serine/threonine-protein kinase</keyword>
<evidence type="ECO:0000256" key="7">
    <source>
        <dbReference type="ARBA" id="ARBA00022729"/>
    </source>
</evidence>
<comment type="catalytic activity">
    <reaction evidence="16">
        <text>L-seryl-[protein] + ATP = O-phospho-L-seryl-[protein] + ADP + H(+)</text>
        <dbReference type="Rhea" id="RHEA:17989"/>
        <dbReference type="Rhea" id="RHEA-COMP:9863"/>
        <dbReference type="Rhea" id="RHEA-COMP:11604"/>
        <dbReference type="ChEBI" id="CHEBI:15378"/>
        <dbReference type="ChEBI" id="CHEBI:29999"/>
        <dbReference type="ChEBI" id="CHEBI:30616"/>
        <dbReference type="ChEBI" id="CHEBI:83421"/>
        <dbReference type="ChEBI" id="CHEBI:456216"/>
        <dbReference type="EC" id="2.7.11.1"/>
    </reaction>
</comment>
<dbReference type="SUPFAM" id="SSF51110">
    <property type="entry name" value="alpha-D-mannose-specific plant lectins"/>
    <property type="match status" value="2"/>
</dbReference>
<protein>
    <recommendedName>
        <fullName evidence="2">non-specific serine/threonine protein kinase</fullName>
        <ecNumber evidence="2">2.7.11.1</ecNumber>
    </recommendedName>
</protein>
<feature type="binding site" evidence="17">
    <location>
        <position position="1432"/>
    </location>
    <ligand>
        <name>ATP</name>
        <dbReference type="ChEBI" id="CHEBI:30616"/>
    </ligand>
</feature>
<dbReference type="FunFam" id="1.10.510.10:FF:000060">
    <property type="entry name" value="G-type lectin S-receptor-like serine/threonine-protein kinase"/>
    <property type="match status" value="2"/>
</dbReference>
<evidence type="ECO:0000256" key="1">
    <source>
        <dbReference type="ARBA" id="ARBA00004251"/>
    </source>
</evidence>
<evidence type="ECO:0000259" key="22">
    <source>
        <dbReference type="PROSITE" id="PS50948"/>
    </source>
</evidence>
<dbReference type="Proteomes" id="UP000436088">
    <property type="component" value="Unassembled WGS sequence"/>
</dbReference>
<evidence type="ECO:0000256" key="15">
    <source>
        <dbReference type="ARBA" id="ARBA00047899"/>
    </source>
</evidence>
<feature type="region of interest" description="Disordered" evidence="18">
    <location>
        <begin position="1"/>
        <end position="38"/>
    </location>
</feature>
<dbReference type="GO" id="GO:0005886">
    <property type="term" value="C:plasma membrane"/>
    <property type="evidence" value="ECO:0007669"/>
    <property type="project" value="UniProtKB-SubCell"/>
</dbReference>
<feature type="transmembrane region" description="Helical" evidence="19">
    <location>
        <begin position="907"/>
        <end position="931"/>
    </location>
</feature>
<keyword evidence="7" id="KW-0732">Signal</keyword>
<dbReference type="PROSITE" id="PS50948">
    <property type="entry name" value="PAN"/>
    <property type="match status" value="2"/>
</dbReference>
<dbReference type="InterPro" id="IPR001480">
    <property type="entry name" value="Bulb-type_lectin_dom"/>
</dbReference>
<evidence type="ECO:0000313" key="24">
    <source>
        <dbReference type="Proteomes" id="UP000436088"/>
    </source>
</evidence>
<keyword evidence="11 19" id="KW-1133">Transmembrane helix</keyword>
<dbReference type="InterPro" id="IPR001245">
    <property type="entry name" value="Ser-Thr/Tyr_kinase_cat_dom"/>
</dbReference>
<evidence type="ECO:0000256" key="17">
    <source>
        <dbReference type="PROSITE-ProRule" id="PRU10141"/>
    </source>
</evidence>
<dbReference type="Pfam" id="PF08276">
    <property type="entry name" value="PAN_2"/>
    <property type="match status" value="2"/>
</dbReference>
<dbReference type="PANTHER" id="PTHR27002">
    <property type="entry name" value="RECEPTOR-LIKE SERINE/THREONINE-PROTEIN KINASE SD1-8"/>
    <property type="match status" value="1"/>
</dbReference>
<evidence type="ECO:0000256" key="5">
    <source>
        <dbReference type="ARBA" id="ARBA00022679"/>
    </source>
</evidence>
<keyword evidence="5" id="KW-0808">Transferase</keyword>
<dbReference type="CDD" id="cd00028">
    <property type="entry name" value="B_lectin"/>
    <property type="match status" value="2"/>
</dbReference>
<evidence type="ECO:0000256" key="2">
    <source>
        <dbReference type="ARBA" id="ARBA00012513"/>
    </source>
</evidence>
<dbReference type="InterPro" id="IPR008271">
    <property type="entry name" value="Ser/Thr_kinase_AS"/>
</dbReference>
<dbReference type="PANTHER" id="PTHR27002:SF214">
    <property type="entry name" value="RECEPTOR-LIKE SERINE_THREONINE-PROTEIN KINASE"/>
    <property type="match status" value="1"/>
</dbReference>
<evidence type="ECO:0000256" key="9">
    <source>
        <dbReference type="ARBA" id="ARBA00022777"/>
    </source>
</evidence>
<proteinExistence type="predicted"/>
<evidence type="ECO:0000313" key="23">
    <source>
        <dbReference type="EMBL" id="KAE8713587.1"/>
    </source>
</evidence>
<feature type="compositionally biased region" description="Basic residues" evidence="18">
    <location>
        <begin position="24"/>
        <end position="37"/>
    </location>
</feature>
<accession>A0A6A3BBZ2</accession>
<dbReference type="FunFam" id="3.30.200.20:FF:000195">
    <property type="entry name" value="G-type lectin S-receptor-like serine/threonine-protein kinase"/>
    <property type="match status" value="2"/>
</dbReference>
<dbReference type="GO" id="GO:0048544">
    <property type="term" value="P:recognition of pollen"/>
    <property type="evidence" value="ECO:0007669"/>
    <property type="project" value="InterPro"/>
</dbReference>
<dbReference type="Pfam" id="PF01453">
    <property type="entry name" value="B_lectin"/>
    <property type="match status" value="2"/>
</dbReference>
<comment type="caution">
    <text evidence="23">The sequence shown here is derived from an EMBL/GenBank/DDBJ whole genome shotgun (WGS) entry which is preliminary data.</text>
</comment>
<evidence type="ECO:0000259" key="20">
    <source>
        <dbReference type="PROSITE" id="PS50011"/>
    </source>
</evidence>
<feature type="domain" description="Apple" evidence="22">
    <location>
        <begin position="368"/>
        <end position="449"/>
    </location>
</feature>
<keyword evidence="24" id="KW-1185">Reference proteome</keyword>
<evidence type="ECO:0000256" key="4">
    <source>
        <dbReference type="ARBA" id="ARBA00022527"/>
    </source>
</evidence>
<comment type="catalytic activity">
    <reaction evidence="15">
        <text>L-threonyl-[protein] + ATP = O-phospho-L-threonyl-[protein] + ADP + H(+)</text>
        <dbReference type="Rhea" id="RHEA:46608"/>
        <dbReference type="Rhea" id="RHEA-COMP:11060"/>
        <dbReference type="Rhea" id="RHEA-COMP:11605"/>
        <dbReference type="ChEBI" id="CHEBI:15378"/>
        <dbReference type="ChEBI" id="CHEBI:30013"/>
        <dbReference type="ChEBI" id="CHEBI:30616"/>
        <dbReference type="ChEBI" id="CHEBI:61977"/>
        <dbReference type="ChEBI" id="CHEBI:456216"/>
        <dbReference type="EC" id="2.7.11.1"/>
    </reaction>
</comment>
<evidence type="ECO:0000256" key="12">
    <source>
        <dbReference type="ARBA" id="ARBA00023136"/>
    </source>
</evidence>
<feature type="domain" description="Bulb-type lectin" evidence="21">
    <location>
        <begin position="55"/>
        <end position="175"/>
    </location>
</feature>
<keyword evidence="14" id="KW-0325">Glycoprotein</keyword>
<feature type="compositionally biased region" description="Basic and acidic residues" evidence="18">
    <location>
        <begin position="1"/>
        <end position="17"/>
    </location>
</feature>
<gene>
    <name evidence="23" type="ORF">F3Y22_tig00110206pilonHSYRG00158</name>
</gene>
<evidence type="ECO:0000256" key="11">
    <source>
        <dbReference type="ARBA" id="ARBA00022989"/>
    </source>
</evidence>
<dbReference type="Gene3D" id="2.90.10.10">
    <property type="entry name" value="Bulb-type lectin domain"/>
    <property type="match status" value="2"/>
</dbReference>
<dbReference type="InterPro" id="IPR000858">
    <property type="entry name" value="S_locus_glycoprot_dom"/>
</dbReference>
<dbReference type="CDD" id="cd14066">
    <property type="entry name" value="STKc_IRAK"/>
    <property type="match status" value="2"/>
</dbReference>
<dbReference type="Gene3D" id="3.50.4.10">
    <property type="entry name" value="Hepatocyte Growth Factor"/>
    <property type="match status" value="1"/>
</dbReference>
<evidence type="ECO:0000256" key="13">
    <source>
        <dbReference type="ARBA" id="ARBA00023157"/>
    </source>
</evidence>
<feature type="domain" description="Protein kinase" evidence="20">
    <location>
        <begin position="1404"/>
        <end position="1680"/>
    </location>
</feature>
<feature type="transmembrane region" description="Helical" evidence="19">
    <location>
        <begin position="465"/>
        <end position="488"/>
    </location>
</feature>
<dbReference type="Pfam" id="PF07714">
    <property type="entry name" value="PK_Tyr_Ser-Thr"/>
    <property type="match status" value="2"/>
</dbReference>
<evidence type="ECO:0000256" key="10">
    <source>
        <dbReference type="ARBA" id="ARBA00022840"/>
    </source>
</evidence>
<evidence type="ECO:0000256" key="18">
    <source>
        <dbReference type="SAM" id="MobiDB-lite"/>
    </source>
</evidence>